<dbReference type="InterPro" id="IPR011013">
    <property type="entry name" value="Gal_mutarotase_sf_dom"/>
</dbReference>
<dbReference type="Pfam" id="PF01263">
    <property type="entry name" value="Aldose_epim"/>
    <property type="match status" value="1"/>
</dbReference>
<gene>
    <name evidence="4" type="ORF">OM075_02500</name>
</gene>
<dbReference type="GO" id="GO:0005975">
    <property type="term" value="P:carbohydrate metabolic process"/>
    <property type="evidence" value="ECO:0007669"/>
    <property type="project" value="InterPro"/>
</dbReference>
<reference evidence="4" key="1">
    <citation type="submission" date="2022-10" db="EMBL/GenBank/DDBJ databases">
        <authorList>
            <person name="Yu W.X."/>
        </authorList>
    </citation>
    <scope>NUCLEOTIDE SEQUENCE</scope>
    <source>
        <strain evidence="4">AAT</strain>
    </source>
</reference>
<dbReference type="AlphaFoldDB" id="A0AAE3M1Q1"/>
<evidence type="ECO:0000256" key="3">
    <source>
        <dbReference type="ARBA" id="ARBA00022837"/>
    </source>
</evidence>
<protein>
    <submittedName>
        <fullName evidence="4">Aldose 1-epimerase family protein</fullName>
    </submittedName>
</protein>
<dbReference type="EMBL" id="JAPDPJ010000002">
    <property type="protein sequence ID" value="MCW3785316.1"/>
    <property type="molecule type" value="Genomic_DNA"/>
</dbReference>
<dbReference type="InterPro" id="IPR008183">
    <property type="entry name" value="Aldose_1/G6P_1-epimerase"/>
</dbReference>
<dbReference type="GO" id="GO:0030246">
    <property type="term" value="F:carbohydrate binding"/>
    <property type="evidence" value="ECO:0007669"/>
    <property type="project" value="InterPro"/>
</dbReference>
<comment type="caution">
    <text evidence="4">The sequence shown here is derived from an EMBL/GenBank/DDBJ whole genome shotgun (WGS) entry which is preliminary data.</text>
</comment>
<dbReference type="GO" id="GO:0016853">
    <property type="term" value="F:isomerase activity"/>
    <property type="evidence" value="ECO:0007669"/>
    <property type="project" value="InterPro"/>
</dbReference>
<name>A0AAE3M1Q1_9BACT</name>
<dbReference type="CDD" id="cd09024">
    <property type="entry name" value="Aldose_epim_lacX"/>
    <property type="match status" value="1"/>
</dbReference>
<dbReference type="SUPFAM" id="SSF74650">
    <property type="entry name" value="Galactose mutarotase-like"/>
    <property type="match status" value="1"/>
</dbReference>
<comment type="subunit">
    <text evidence="2">Monomer.</text>
</comment>
<evidence type="ECO:0000313" key="4">
    <source>
        <dbReference type="EMBL" id="MCW3785316.1"/>
    </source>
</evidence>
<evidence type="ECO:0000313" key="5">
    <source>
        <dbReference type="Proteomes" id="UP001209229"/>
    </source>
</evidence>
<dbReference type="Gene3D" id="2.70.98.10">
    <property type="match status" value="1"/>
</dbReference>
<proteinExistence type="predicted"/>
<evidence type="ECO:0000256" key="2">
    <source>
        <dbReference type="ARBA" id="ARBA00011245"/>
    </source>
</evidence>
<evidence type="ECO:0000256" key="1">
    <source>
        <dbReference type="ARBA" id="ARBA00001913"/>
    </source>
</evidence>
<dbReference type="RefSeq" id="WP_301188888.1">
    <property type="nucleotide sequence ID" value="NZ_JAPDPJ010000002.1"/>
</dbReference>
<organism evidence="4 5">
    <name type="scientific">Plebeiibacterium sediminum</name>
    <dbReference type="NCBI Taxonomy" id="2992112"/>
    <lineage>
        <taxon>Bacteria</taxon>
        <taxon>Pseudomonadati</taxon>
        <taxon>Bacteroidota</taxon>
        <taxon>Bacteroidia</taxon>
        <taxon>Marinilabiliales</taxon>
        <taxon>Marinilabiliaceae</taxon>
        <taxon>Plebeiibacterium</taxon>
    </lineage>
</organism>
<keyword evidence="5" id="KW-1185">Reference proteome</keyword>
<dbReference type="Proteomes" id="UP001209229">
    <property type="component" value="Unassembled WGS sequence"/>
</dbReference>
<dbReference type="InterPro" id="IPR037481">
    <property type="entry name" value="LacX"/>
</dbReference>
<sequence length="293" mass="33487">MIHTIENNFLTVEITHKGAEICSIKSKKTNQEFMWDANPDIWGSHAPVLFPIIGMLKDEHYQYKGKTYNIPKHGFIRNNELLKVEQQSQDSITLKYAYDDESLKMYPFKFIFHINFMLVDNTLHVNHKVENIGDEEMLFSLGGHPGFKCPLKENESYTDYYIEFEHEETAPNWTLASNGLLSGKSEPLLSNTSILPLHESLFDNDALILKNLKSRKASLKNKNNNTVLSVSYPDFNYLGIWAKPAAPFVCIEPWLGITDADATDGQFESKEGILKLLPKDSFTANFNISIEEE</sequence>
<comment type="cofactor">
    <cofactor evidence="1">
        <name>Ca(2+)</name>
        <dbReference type="ChEBI" id="CHEBI:29108"/>
    </cofactor>
</comment>
<dbReference type="InterPro" id="IPR014718">
    <property type="entry name" value="GH-type_carb-bd"/>
</dbReference>
<accession>A0AAE3M1Q1</accession>
<keyword evidence="3" id="KW-0106">Calcium</keyword>